<reference evidence="1 2" key="1">
    <citation type="journal article" date="2019" name="Int. J. Syst. Evol. Microbiol.">
        <title>The Global Catalogue of Microorganisms (GCM) 10K type strain sequencing project: providing services to taxonomists for standard genome sequencing and annotation.</title>
        <authorList>
            <consortium name="The Broad Institute Genomics Platform"/>
            <consortium name="The Broad Institute Genome Sequencing Center for Infectious Disease"/>
            <person name="Wu L."/>
            <person name="Ma J."/>
        </authorList>
    </citation>
    <scope>NUCLEOTIDE SEQUENCE [LARGE SCALE GENOMIC DNA]</scope>
    <source>
        <strain evidence="1 2">JCM 3053</strain>
    </source>
</reference>
<evidence type="ECO:0000313" key="1">
    <source>
        <dbReference type="EMBL" id="GAA2252789.1"/>
    </source>
</evidence>
<accession>A0ABN3EAC0</accession>
<dbReference type="EMBL" id="BAAART010000156">
    <property type="protein sequence ID" value="GAA2252789.1"/>
    <property type="molecule type" value="Genomic_DNA"/>
</dbReference>
<gene>
    <name evidence="1" type="ORF">GCM10010104_56930</name>
</gene>
<dbReference type="Proteomes" id="UP001501474">
    <property type="component" value="Unassembled WGS sequence"/>
</dbReference>
<comment type="caution">
    <text evidence="1">The sequence shown here is derived from an EMBL/GenBank/DDBJ whole genome shotgun (WGS) entry which is preliminary data.</text>
</comment>
<sequence length="55" mass="5684">MGHARGGAGAYVPDMPSHSCACHEPGQAATGESPTKLKASDVKINVTEFGRGKSW</sequence>
<keyword evidence="2" id="KW-1185">Reference proteome</keyword>
<proteinExistence type="predicted"/>
<evidence type="ECO:0000313" key="2">
    <source>
        <dbReference type="Proteomes" id="UP001501474"/>
    </source>
</evidence>
<name>A0ABN3EAC0_9ACTN</name>
<organism evidence="1 2">
    <name type="scientific">Streptomyces indiaensis</name>
    <dbReference type="NCBI Taxonomy" id="284033"/>
    <lineage>
        <taxon>Bacteria</taxon>
        <taxon>Bacillati</taxon>
        <taxon>Actinomycetota</taxon>
        <taxon>Actinomycetes</taxon>
        <taxon>Kitasatosporales</taxon>
        <taxon>Streptomycetaceae</taxon>
        <taxon>Streptomyces</taxon>
    </lineage>
</organism>
<protein>
    <submittedName>
        <fullName evidence="1">Uncharacterized protein</fullName>
    </submittedName>
</protein>